<name>A0ABS1HK03_9BACT</name>
<dbReference type="PROSITE" id="PS01129">
    <property type="entry name" value="PSI_RLU"/>
    <property type="match status" value="1"/>
</dbReference>
<keyword evidence="1" id="KW-0175">Coiled coil</keyword>
<protein>
    <recommendedName>
        <fullName evidence="2">Pseudouridine synthase RsuA/RluA-like domain-containing protein</fullName>
    </recommendedName>
</protein>
<feature type="domain" description="Pseudouridine synthase RsuA/RluA-like" evidence="2">
    <location>
        <begin position="340"/>
        <end position="486"/>
    </location>
</feature>
<proteinExistence type="predicted"/>
<dbReference type="Proteomes" id="UP000605676">
    <property type="component" value="Unassembled WGS sequence"/>
</dbReference>
<dbReference type="Gene3D" id="3.30.2350.10">
    <property type="entry name" value="Pseudouridine synthase"/>
    <property type="match status" value="1"/>
</dbReference>
<dbReference type="InterPro" id="IPR006224">
    <property type="entry name" value="PsdUridine_synth_RluA-like_CS"/>
</dbReference>
<evidence type="ECO:0000313" key="4">
    <source>
        <dbReference type="Proteomes" id="UP000605676"/>
    </source>
</evidence>
<dbReference type="PANTHER" id="PTHR21600:SF89">
    <property type="entry name" value="RIBOSOMAL LARGE SUBUNIT PSEUDOURIDINE SYNTHASE A"/>
    <property type="match status" value="1"/>
</dbReference>
<dbReference type="InterPro" id="IPR006145">
    <property type="entry name" value="PsdUridine_synth_RsuA/RluA"/>
</dbReference>
<dbReference type="InterPro" id="IPR050188">
    <property type="entry name" value="RluA_PseudoU_synthase"/>
</dbReference>
<dbReference type="SUPFAM" id="SSF55120">
    <property type="entry name" value="Pseudouridine synthase"/>
    <property type="match status" value="1"/>
</dbReference>
<feature type="coiled-coil region" evidence="1">
    <location>
        <begin position="99"/>
        <end position="212"/>
    </location>
</feature>
<comment type="caution">
    <text evidence="3">The sequence shown here is derived from an EMBL/GenBank/DDBJ whole genome shotgun (WGS) entry which is preliminary data.</text>
</comment>
<dbReference type="InterPro" id="IPR020103">
    <property type="entry name" value="PsdUridine_synth_cat_dom_sf"/>
</dbReference>
<evidence type="ECO:0000259" key="2">
    <source>
        <dbReference type="Pfam" id="PF00849"/>
    </source>
</evidence>
<reference evidence="3 4" key="1">
    <citation type="submission" date="2021-01" db="EMBL/GenBank/DDBJ databases">
        <title>Carboxyliciviraga sp.nov., isolated from coastal sediments.</title>
        <authorList>
            <person name="Lu D."/>
            <person name="Zhang T."/>
        </authorList>
    </citation>
    <scope>NUCLEOTIDE SEQUENCE [LARGE SCALE GENOMIC DNA]</scope>
    <source>
        <strain evidence="3 4">N1Y132</strain>
    </source>
</reference>
<organism evidence="3 4">
    <name type="scientific">Carboxylicivirga marina</name>
    <dbReference type="NCBI Taxonomy" id="2800988"/>
    <lineage>
        <taxon>Bacteria</taxon>
        <taxon>Pseudomonadati</taxon>
        <taxon>Bacteroidota</taxon>
        <taxon>Bacteroidia</taxon>
        <taxon>Marinilabiliales</taxon>
        <taxon>Marinilabiliaceae</taxon>
        <taxon>Carboxylicivirga</taxon>
    </lineage>
</organism>
<keyword evidence="4" id="KW-1185">Reference proteome</keyword>
<sequence>MSCFIPLVDHHADELPQYFTNPFDYRPHPLCIEAKNAIKKLLPDPGTMAKGKMYGVLVVKNNDNQLGFLVSYSGNEKETNTSIPFVPQVFDITNPDGFFRQEEKALTRLNDEINALLQSKTLLMLKHELAEKEKKVKIEIASIKTQIKQSKEKRELLRDTTNDTSVLAQLIKESQSEKSRFNALKKKWKLEIKSIEDKLDHFNNHISELKKRRKTKSAQLQQRLFSSYIFNNAEGEHASALEIFNKHDLKIPPAGAGDCAAPKLLQYAYLSQLKPLAMSEFWWGPSPITIIRKQDYFYPACKSKCEPILGFMLKGLSLPSPVEKLNSESITVLFEDDMIAVINKPAGLLSVPGKEENNSVYQQAKELFPNANGPLIVHRLDMSTSGIMLIAKTKMAHSILQKQFLKQTIKKQYVALLDGIVNENEGVIDLPLRVDLDDRPKQMVCNDYGKKAISRWKVIARNKNFTRIHFFPQSGRTHQLRVHAAHPLGLNTPIVGDPLYGIKKDRLHLHAERIEFIHPESNQTLVFECPATF</sequence>
<dbReference type="RefSeq" id="WP_200465190.1">
    <property type="nucleotide sequence ID" value="NZ_JAENRR010000024.1"/>
</dbReference>
<dbReference type="EMBL" id="JAENRR010000024">
    <property type="protein sequence ID" value="MBK3517961.1"/>
    <property type="molecule type" value="Genomic_DNA"/>
</dbReference>
<evidence type="ECO:0000256" key="1">
    <source>
        <dbReference type="SAM" id="Coils"/>
    </source>
</evidence>
<dbReference type="Pfam" id="PF00849">
    <property type="entry name" value="PseudoU_synth_2"/>
    <property type="match status" value="1"/>
</dbReference>
<dbReference type="CDD" id="cd02869">
    <property type="entry name" value="PseudoU_synth_RluA_like"/>
    <property type="match status" value="1"/>
</dbReference>
<accession>A0ABS1HK03</accession>
<gene>
    <name evidence="3" type="ORF">JIV24_11510</name>
</gene>
<evidence type="ECO:0000313" key="3">
    <source>
        <dbReference type="EMBL" id="MBK3517961.1"/>
    </source>
</evidence>
<dbReference type="PANTHER" id="PTHR21600">
    <property type="entry name" value="MITOCHONDRIAL RNA PSEUDOURIDINE SYNTHASE"/>
    <property type="match status" value="1"/>
</dbReference>